<name>A0A0E9WWK0_ANGAN</name>
<organism evidence="2">
    <name type="scientific">Anguilla anguilla</name>
    <name type="common">European freshwater eel</name>
    <name type="synonym">Muraena anguilla</name>
    <dbReference type="NCBI Taxonomy" id="7936"/>
    <lineage>
        <taxon>Eukaryota</taxon>
        <taxon>Metazoa</taxon>
        <taxon>Chordata</taxon>
        <taxon>Craniata</taxon>
        <taxon>Vertebrata</taxon>
        <taxon>Euteleostomi</taxon>
        <taxon>Actinopterygii</taxon>
        <taxon>Neopterygii</taxon>
        <taxon>Teleostei</taxon>
        <taxon>Anguilliformes</taxon>
        <taxon>Anguillidae</taxon>
        <taxon>Anguilla</taxon>
    </lineage>
</organism>
<dbReference type="AlphaFoldDB" id="A0A0E9WWK0"/>
<proteinExistence type="predicted"/>
<evidence type="ECO:0000313" key="2">
    <source>
        <dbReference type="EMBL" id="JAH94807.1"/>
    </source>
</evidence>
<feature type="transmembrane region" description="Helical" evidence="1">
    <location>
        <begin position="17"/>
        <end position="42"/>
    </location>
</feature>
<keyword evidence="1" id="KW-0812">Transmembrane</keyword>
<keyword evidence="1" id="KW-1133">Transmembrane helix</keyword>
<protein>
    <submittedName>
        <fullName evidence="2">Uncharacterized protein</fullName>
    </submittedName>
</protein>
<sequence>MYFCTHVSFVPLHKSRFFLYCFYFSYFFVRALHVCTLAIYLLEKTHFSQTRKRYSVLLKCISPVVPMDVHGFDLFSRLTASSTNLQVYFVLF</sequence>
<keyword evidence="1" id="KW-0472">Membrane</keyword>
<dbReference type="EMBL" id="GBXM01013770">
    <property type="protein sequence ID" value="JAH94807.1"/>
    <property type="molecule type" value="Transcribed_RNA"/>
</dbReference>
<reference evidence="2" key="1">
    <citation type="submission" date="2014-11" db="EMBL/GenBank/DDBJ databases">
        <authorList>
            <person name="Amaro Gonzalez C."/>
        </authorList>
    </citation>
    <scope>NUCLEOTIDE SEQUENCE</scope>
</reference>
<reference evidence="2" key="2">
    <citation type="journal article" date="2015" name="Fish Shellfish Immunol.">
        <title>Early steps in the European eel (Anguilla anguilla)-Vibrio vulnificus interaction in the gills: Role of the RtxA13 toxin.</title>
        <authorList>
            <person name="Callol A."/>
            <person name="Pajuelo D."/>
            <person name="Ebbesson L."/>
            <person name="Teles M."/>
            <person name="MacKenzie S."/>
            <person name="Amaro C."/>
        </authorList>
    </citation>
    <scope>NUCLEOTIDE SEQUENCE</scope>
</reference>
<accession>A0A0E9WWK0</accession>
<evidence type="ECO:0000256" key="1">
    <source>
        <dbReference type="SAM" id="Phobius"/>
    </source>
</evidence>